<comment type="caution">
    <text evidence="8">The sequence shown here is derived from an EMBL/GenBank/DDBJ whole genome shotgun (WGS) entry which is preliminary data.</text>
</comment>
<reference evidence="8 9" key="1">
    <citation type="submission" date="2021-06" db="EMBL/GenBank/DDBJ databases">
        <authorList>
            <person name="Palmer J.M."/>
        </authorList>
    </citation>
    <scope>NUCLEOTIDE SEQUENCE [LARGE SCALE GENOMIC DNA]</scope>
    <source>
        <strain evidence="8 9">MEX-2019</strain>
        <tissue evidence="8">Muscle</tissue>
    </source>
</reference>
<organism evidence="8 9">
    <name type="scientific">Crenichthys baileyi</name>
    <name type="common">White River springfish</name>
    <dbReference type="NCBI Taxonomy" id="28760"/>
    <lineage>
        <taxon>Eukaryota</taxon>
        <taxon>Metazoa</taxon>
        <taxon>Chordata</taxon>
        <taxon>Craniata</taxon>
        <taxon>Vertebrata</taxon>
        <taxon>Euteleostomi</taxon>
        <taxon>Actinopterygii</taxon>
        <taxon>Neopterygii</taxon>
        <taxon>Teleostei</taxon>
        <taxon>Neoteleostei</taxon>
        <taxon>Acanthomorphata</taxon>
        <taxon>Ovalentaria</taxon>
        <taxon>Atherinomorphae</taxon>
        <taxon>Cyprinodontiformes</taxon>
        <taxon>Goodeidae</taxon>
        <taxon>Crenichthys</taxon>
    </lineage>
</organism>
<feature type="region of interest" description="Disordered" evidence="6">
    <location>
        <begin position="354"/>
        <end position="387"/>
    </location>
</feature>
<dbReference type="PROSITE" id="PS50252">
    <property type="entry name" value="TBOX_3"/>
    <property type="match status" value="1"/>
</dbReference>
<dbReference type="SMART" id="SM00425">
    <property type="entry name" value="TBOX"/>
    <property type="match status" value="1"/>
</dbReference>
<keyword evidence="1" id="KW-0805">Transcription regulation</keyword>
<dbReference type="Pfam" id="PF00907">
    <property type="entry name" value="T-box"/>
    <property type="match status" value="1"/>
</dbReference>
<evidence type="ECO:0000259" key="7">
    <source>
        <dbReference type="PROSITE" id="PS50252"/>
    </source>
</evidence>
<evidence type="ECO:0000256" key="4">
    <source>
        <dbReference type="ARBA" id="ARBA00023242"/>
    </source>
</evidence>
<keyword evidence="3" id="KW-0804">Transcription</keyword>
<keyword evidence="2 5" id="KW-0238">DNA-binding</keyword>
<sequence>MPLSSSATDSYQQGCIQMTLENSELWKSFHTIGTEMIITKHGSWKPNQLASRPHSQSMNEEQSAIPYMQQLLSFSAAHLVSAVAVNTHLKTVCCKSKLLRRTLGGVYEDRDWKKKQWEVAGKSEPQPPFRTYIHPDSPAVGSQWMEQSLSFLKMKLTNNTLDQHGHIILHSMHRYYPRFHVIQADSPHTVSWGSFQTFSFPETVFTAVTAYQNPKITRLKIDHNPFAKGFREGGTHSHSKRRRSSKSSPTKKSTEDKKSLCNSETGLQRMPSPSQSAQAGKKRAWTQQSLKTGHLSPWALEQDLSESIHTEPLELQEYNYSCEEQMVPASMAYQPYRSVEYPRFPLPTTNRDPTETPIHAPSHPLSTMEHSTQQQEYRYSNQQGHHSNPADWSQYPLFSYSCW</sequence>
<feature type="domain" description="T-box" evidence="7">
    <location>
        <begin position="20"/>
        <end position="232"/>
    </location>
</feature>
<proteinExistence type="predicted"/>
<dbReference type="GO" id="GO:0000981">
    <property type="term" value="F:DNA-binding transcription factor activity, RNA polymerase II-specific"/>
    <property type="evidence" value="ECO:0007669"/>
    <property type="project" value="TreeGrafter"/>
</dbReference>
<dbReference type="SUPFAM" id="SSF49417">
    <property type="entry name" value="p53-like transcription factors"/>
    <property type="match status" value="2"/>
</dbReference>
<name>A0AAV9SHL4_9TELE</name>
<dbReference type="AlphaFoldDB" id="A0AAV9SHL4"/>
<feature type="compositionally biased region" description="Polar residues" evidence="6">
    <location>
        <begin position="260"/>
        <end position="278"/>
    </location>
</feature>
<evidence type="ECO:0000313" key="9">
    <source>
        <dbReference type="Proteomes" id="UP001311232"/>
    </source>
</evidence>
<dbReference type="InterPro" id="IPR008967">
    <property type="entry name" value="p53-like_TF_DNA-bd_sf"/>
</dbReference>
<evidence type="ECO:0000256" key="3">
    <source>
        <dbReference type="ARBA" id="ARBA00023163"/>
    </source>
</evidence>
<dbReference type="GO" id="GO:0007389">
    <property type="term" value="P:pattern specification process"/>
    <property type="evidence" value="ECO:0007669"/>
    <property type="project" value="TreeGrafter"/>
</dbReference>
<dbReference type="Gene3D" id="2.60.40.820">
    <property type="entry name" value="Transcription factor, T-box"/>
    <property type="match status" value="1"/>
</dbReference>
<gene>
    <name evidence="8" type="ORF">CRENBAI_017815</name>
</gene>
<feature type="region of interest" description="Disordered" evidence="6">
    <location>
        <begin position="226"/>
        <end position="288"/>
    </location>
</feature>
<dbReference type="InterPro" id="IPR046360">
    <property type="entry name" value="T-box_DNA-bd"/>
</dbReference>
<dbReference type="InterPro" id="IPR036960">
    <property type="entry name" value="T-box_sf"/>
</dbReference>
<dbReference type="Proteomes" id="UP001311232">
    <property type="component" value="Unassembled WGS sequence"/>
</dbReference>
<dbReference type="InterPro" id="IPR001699">
    <property type="entry name" value="TF_T-box"/>
</dbReference>
<comment type="caution">
    <text evidence="5">Lacks conserved residue(s) required for the propagation of feature annotation.</text>
</comment>
<evidence type="ECO:0000256" key="5">
    <source>
        <dbReference type="PROSITE-ProRule" id="PRU00201"/>
    </source>
</evidence>
<dbReference type="GO" id="GO:0001708">
    <property type="term" value="P:cell fate specification"/>
    <property type="evidence" value="ECO:0007669"/>
    <property type="project" value="TreeGrafter"/>
</dbReference>
<dbReference type="GO" id="GO:0003007">
    <property type="term" value="P:heart morphogenesis"/>
    <property type="evidence" value="ECO:0007669"/>
    <property type="project" value="TreeGrafter"/>
</dbReference>
<dbReference type="GO" id="GO:0000978">
    <property type="term" value="F:RNA polymerase II cis-regulatory region sequence-specific DNA binding"/>
    <property type="evidence" value="ECO:0007669"/>
    <property type="project" value="InterPro"/>
</dbReference>
<dbReference type="GO" id="GO:0005634">
    <property type="term" value="C:nucleus"/>
    <property type="evidence" value="ECO:0007669"/>
    <property type="project" value="UniProtKB-SubCell"/>
</dbReference>
<dbReference type="EMBL" id="JAHHUM010000331">
    <property type="protein sequence ID" value="KAK5620856.1"/>
    <property type="molecule type" value="Genomic_DNA"/>
</dbReference>
<accession>A0AAV9SHL4</accession>
<evidence type="ECO:0000256" key="2">
    <source>
        <dbReference type="ARBA" id="ARBA00023125"/>
    </source>
</evidence>
<evidence type="ECO:0000313" key="8">
    <source>
        <dbReference type="EMBL" id="KAK5620856.1"/>
    </source>
</evidence>
<comment type="subcellular location">
    <subcellularLocation>
        <location evidence="5">Nucleus</location>
    </subcellularLocation>
</comment>
<evidence type="ECO:0000256" key="1">
    <source>
        <dbReference type="ARBA" id="ARBA00023015"/>
    </source>
</evidence>
<dbReference type="PANTHER" id="PTHR11267">
    <property type="entry name" value="T-BOX PROTEIN-RELATED"/>
    <property type="match status" value="1"/>
</dbReference>
<dbReference type="GO" id="GO:0000785">
    <property type="term" value="C:chromatin"/>
    <property type="evidence" value="ECO:0007669"/>
    <property type="project" value="TreeGrafter"/>
</dbReference>
<dbReference type="GO" id="GO:0045893">
    <property type="term" value="P:positive regulation of DNA-templated transcription"/>
    <property type="evidence" value="ECO:0007669"/>
    <property type="project" value="InterPro"/>
</dbReference>
<keyword evidence="9" id="KW-1185">Reference proteome</keyword>
<feature type="compositionally biased region" description="Basic and acidic residues" evidence="6">
    <location>
        <begin position="226"/>
        <end position="235"/>
    </location>
</feature>
<dbReference type="PANTHER" id="PTHR11267:SF204">
    <property type="entry name" value="SPADETAIL"/>
    <property type="match status" value="1"/>
</dbReference>
<keyword evidence="4 5" id="KW-0539">Nucleus</keyword>
<evidence type="ECO:0000256" key="6">
    <source>
        <dbReference type="SAM" id="MobiDB-lite"/>
    </source>
</evidence>
<protein>
    <recommendedName>
        <fullName evidence="7">T-box domain-containing protein</fullName>
    </recommendedName>
</protein>
<feature type="compositionally biased region" description="Polar residues" evidence="6">
    <location>
        <begin position="364"/>
        <end position="386"/>
    </location>
</feature>